<proteinExistence type="predicted"/>
<dbReference type="RefSeq" id="WP_354659379.1">
    <property type="nucleotide sequence ID" value="NZ_JBEXAC010000001.1"/>
</dbReference>
<evidence type="ECO:0000313" key="1">
    <source>
        <dbReference type="EMBL" id="MET6996738.1"/>
    </source>
</evidence>
<keyword evidence="2" id="KW-1185">Reference proteome</keyword>
<accession>A0ABV2T128</accession>
<sequence length="226" mass="25535">MINTHNTYNPPLIEIHYTIHSSLETMDENRYSQKIVGNIVHVDADGNEMEVIGQIAARKLLLAEARKVEWQGGSIFWADDASGEIGSWIFDVEQEIWTSPLTDYYSHNLSGDAVLILSHIEIIPAYRGKEIGKLAIKDLYNNFIQGAALFVLKCAPVENENTTRTASKPPTLMKYHGREQGYSKAFIKLHAYFKSIGFETIPLFDDEIMVMNPQVLKGSFNAIRLD</sequence>
<protein>
    <recommendedName>
        <fullName evidence="3">N-acetyltransferase domain-containing protein</fullName>
    </recommendedName>
</protein>
<dbReference type="Proteomes" id="UP001549749">
    <property type="component" value="Unassembled WGS sequence"/>
</dbReference>
<evidence type="ECO:0000313" key="2">
    <source>
        <dbReference type="Proteomes" id="UP001549749"/>
    </source>
</evidence>
<gene>
    <name evidence="1" type="ORF">ABR189_05145</name>
</gene>
<name>A0ABV2T128_9BACT</name>
<dbReference type="EMBL" id="JBEXAC010000001">
    <property type="protein sequence ID" value="MET6996738.1"/>
    <property type="molecule type" value="Genomic_DNA"/>
</dbReference>
<organism evidence="1 2">
    <name type="scientific">Chitinophaga defluvii</name>
    <dbReference type="NCBI Taxonomy" id="3163343"/>
    <lineage>
        <taxon>Bacteria</taxon>
        <taxon>Pseudomonadati</taxon>
        <taxon>Bacteroidota</taxon>
        <taxon>Chitinophagia</taxon>
        <taxon>Chitinophagales</taxon>
        <taxon>Chitinophagaceae</taxon>
        <taxon>Chitinophaga</taxon>
    </lineage>
</organism>
<comment type="caution">
    <text evidence="1">The sequence shown here is derived from an EMBL/GenBank/DDBJ whole genome shotgun (WGS) entry which is preliminary data.</text>
</comment>
<reference evidence="1 2" key="1">
    <citation type="submission" date="2024-06" db="EMBL/GenBank/DDBJ databases">
        <title>Chitinophaga defluvii sp. nov., isolated from municipal sewage.</title>
        <authorList>
            <person name="Zhang L."/>
        </authorList>
    </citation>
    <scope>NUCLEOTIDE SEQUENCE [LARGE SCALE GENOMIC DNA]</scope>
    <source>
        <strain evidence="1 2">H8</strain>
    </source>
</reference>
<evidence type="ECO:0008006" key="3">
    <source>
        <dbReference type="Google" id="ProtNLM"/>
    </source>
</evidence>